<keyword evidence="9 13" id="KW-0547">Nucleotide-binding</keyword>
<sequence>MKTAILSPNNVQQAAKWLNEGKLVAFPTETVYGLGADATNSQAAQSVYLAKGRPSDNPLIVHVNGPKMVWQYADIQQKDTAMKLMDAFWPGPLTIILPVKAGKLSKTVTGGLDTVAFRMPDNETTLQLISLLDKPIVGPSANTSGKPSPTLAEHVYHDLNGKITAILDDGPTRVGLESTVLDLTSEVPTILRPGAISLEQLREVIGTVQSDHHQVQAGEIPKAPGMKYKHYAPQAQVIIIDSISDFAPAITRIEHKKVPFAVMAEQKVLDQLDLTPAQETFSLGESLASASHLLFAALRQFDLNPQIKYILAQGFSASGLGAAYMNRLNKSAGNTHFKTQED</sequence>
<evidence type="ECO:0000256" key="2">
    <source>
        <dbReference type="ARBA" id="ARBA00007663"/>
    </source>
</evidence>
<evidence type="ECO:0000256" key="4">
    <source>
        <dbReference type="ARBA" id="ARBA00015492"/>
    </source>
</evidence>
<evidence type="ECO:0000256" key="8">
    <source>
        <dbReference type="ARBA" id="ARBA00022695"/>
    </source>
</evidence>
<keyword evidence="8 13" id="KW-0548">Nucleotidyltransferase</keyword>
<evidence type="ECO:0000256" key="6">
    <source>
        <dbReference type="ARBA" id="ARBA00022679"/>
    </source>
</evidence>
<evidence type="ECO:0000256" key="14">
    <source>
        <dbReference type="PIRSR" id="PIRSR004930-1"/>
    </source>
</evidence>
<evidence type="ECO:0000256" key="1">
    <source>
        <dbReference type="ARBA" id="ARBA00004496"/>
    </source>
</evidence>
<organism evidence="16 17">
    <name type="scientific">Bombilactobacillus bombi</name>
    <dbReference type="NCBI Taxonomy" id="1303590"/>
    <lineage>
        <taxon>Bacteria</taxon>
        <taxon>Bacillati</taxon>
        <taxon>Bacillota</taxon>
        <taxon>Bacilli</taxon>
        <taxon>Lactobacillales</taxon>
        <taxon>Lactobacillaceae</taxon>
        <taxon>Bombilactobacillus</taxon>
    </lineage>
</organism>
<dbReference type="InterPro" id="IPR006070">
    <property type="entry name" value="Sua5-like_dom"/>
</dbReference>
<evidence type="ECO:0000313" key="17">
    <source>
        <dbReference type="Proteomes" id="UP000284822"/>
    </source>
</evidence>
<feature type="binding site" evidence="14">
    <location>
        <position position="30"/>
    </location>
    <ligand>
        <name>L-threonine</name>
        <dbReference type="ChEBI" id="CHEBI:57926"/>
    </ligand>
</feature>
<comment type="subcellular location">
    <subcellularLocation>
        <location evidence="1 13">Cytoplasm</location>
    </subcellularLocation>
</comment>
<feature type="binding site" evidence="14">
    <location>
        <position position="178"/>
    </location>
    <ligand>
        <name>L-threonine</name>
        <dbReference type="ChEBI" id="CHEBI:57926"/>
    </ligand>
</feature>
<dbReference type="NCBIfam" id="TIGR00057">
    <property type="entry name" value="L-threonylcarbamoyladenylate synthase"/>
    <property type="match status" value="1"/>
</dbReference>
<evidence type="ECO:0000256" key="7">
    <source>
        <dbReference type="ARBA" id="ARBA00022694"/>
    </source>
</evidence>
<evidence type="ECO:0000256" key="5">
    <source>
        <dbReference type="ARBA" id="ARBA00022490"/>
    </source>
</evidence>
<comment type="catalytic activity">
    <reaction evidence="12 13">
        <text>L-threonine + hydrogencarbonate + ATP = L-threonylcarbamoyladenylate + diphosphate + H2O</text>
        <dbReference type="Rhea" id="RHEA:36407"/>
        <dbReference type="ChEBI" id="CHEBI:15377"/>
        <dbReference type="ChEBI" id="CHEBI:17544"/>
        <dbReference type="ChEBI" id="CHEBI:30616"/>
        <dbReference type="ChEBI" id="CHEBI:33019"/>
        <dbReference type="ChEBI" id="CHEBI:57926"/>
        <dbReference type="ChEBI" id="CHEBI:73682"/>
        <dbReference type="EC" id="2.7.7.87"/>
    </reaction>
</comment>
<feature type="binding site" evidence="14">
    <location>
        <position position="62"/>
    </location>
    <ligand>
        <name>L-threonine</name>
        <dbReference type="ChEBI" id="CHEBI:57926"/>
    </ligand>
</feature>
<dbReference type="Pfam" id="PF01300">
    <property type="entry name" value="Sua5_yciO_yrdC"/>
    <property type="match status" value="1"/>
</dbReference>
<evidence type="ECO:0000259" key="15">
    <source>
        <dbReference type="PROSITE" id="PS51163"/>
    </source>
</evidence>
<evidence type="ECO:0000256" key="11">
    <source>
        <dbReference type="ARBA" id="ARBA00029774"/>
    </source>
</evidence>
<dbReference type="GO" id="GO:0005737">
    <property type="term" value="C:cytoplasm"/>
    <property type="evidence" value="ECO:0007669"/>
    <property type="project" value="UniProtKB-SubCell"/>
</dbReference>
<evidence type="ECO:0000256" key="9">
    <source>
        <dbReference type="ARBA" id="ARBA00022741"/>
    </source>
</evidence>
<dbReference type="FunFam" id="3.90.870.10:FF:000009">
    <property type="entry name" value="Threonylcarbamoyl-AMP synthase, putative"/>
    <property type="match status" value="1"/>
</dbReference>
<dbReference type="GO" id="GO:0000049">
    <property type="term" value="F:tRNA binding"/>
    <property type="evidence" value="ECO:0007669"/>
    <property type="project" value="TreeGrafter"/>
</dbReference>
<dbReference type="PROSITE" id="PS51163">
    <property type="entry name" value="YRDC"/>
    <property type="match status" value="1"/>
</dbReference>
<name>A0A3R6V6J3_9LACO</name>
<dbReference type="AlphaFoldDB" id="A0A3R6V6J3"/>
<proteinExistence type="inferred from homology"/>
<dbReference type="InterPro" id="IPR050156">
    <property type="entry name" value="TC-AMP_synthase_SUA5"/>
</dbReference>
<dbReference type="SUPFAM" id="SSF55821">
    <property type="entry name" value="YrdC/RibB"/>
    <property type="match status" value="1"/>
</dbReference>
<dbReference type="GO" id="GO:0008033">
    <property type="term" value="P:tRNA processing"/>
    <property type="evidence" value="ECO:0007669"/>
    <property type="project" value="UniProtKB-KW"/>
</dbReference>
<dbReference type="RefSeq" id="WP_118910652.1">
    <property type="nucleotide sequence ID" value="NZ_QOCS01000009.1"/>
</dbReference>
<dbReference type="PANTHER" id="PTHR17490">
    <property type="entry name" value="SUA5"/>
    <property type="match status" value="1"/>
</dbReference>
<keyword evidence="6 13" id="KW-0808">Transferase</keyword>
<gene>
    <name evidence="16" type="ORF">DS832_04960</name>
</gene>
<evidence type="ECO:0000256" key="13">
    <source>
        <dbReference type="PIRNR" id="PIRNR004930"/>
    </source>
</evidence>
<dbReference type="PANTHER" id="PTHR17490:SF16">
    <property type="entry name" value="THREONYLCARBAMOYL-AMP SYNTHASE"/>
    <property type="match status" value="1"/>
</dbReference>
<comment type="similarity">
    <text evidence="2 13">Belongs to the SUA5 family.</text>
</comment>
<evidence type="ECO:0000313" key="16">
    <source>
        <dbReference type="EMBL" id="RHW46840.1"/>
    </source>
</evidence>
<feature type="binding site" evidence="14">
    <location>
        <position position="114"/>
    </location>
    <ligand>
        <name>ATP</name>
        <dbReference type="ChEBI" id="CHEBI:30616"/>
    </ligand>
</feature>
<keyword evidence="5 13" id="KW-0963">Cytoplasm</keyword>
<accession>A0A3R6V6J3</accession>
<feature type="binding site" evidence="14">
    <location>
        <position position="118"/>
    </location>
    <ligand>
        <name>ATP</name>
        <dbReference type="ChEBI" id="CHEBI:30616"/>
    </ligand>
</feature>
<keyword evidence="7 13" id="KW-0819">tRNA processing</keyword>
<dbReference type="GO" id="GO:0003725">
    <property type="term" value="F:double-stranded RNA binding"/>
    <property type="evidence" value="ECO:0007669"/>
    <property type="project" value="UniProtKB-UniRule"/>
</dbReference>
<keyword evidence="10 13" id="KW-0067">ATP-binding</keyword>
<dbReference type="InterPro" id="IPR010923">
    <property type="entry name" value="T(6)A37_SUA5"/>
</dbReference>
<dbReference type="GO" id="GO:0005524">
    <property type="term" value="F:ATP binding"/>
    <property type="evidence" value="ECO:0007669"/>
    <property type="project" value="UniProtKB-UniRule"/>
</dbReference>
<evidence type="ECO:0000256" key="10">
    <source>
        <dbReference type="ARBA" id="ARBA00022840"/>
    </source>
</evidence>
<dbReference type="Gene3D" id="3.40.50.11030">
    <property type="entry name" value="Threonylcarbamoyl-AMP synthase, C-terminal domain"/>
    <property type="match status" value="1"/>
</dbReference>
<feature type="binding site" evidence="14">
    <location>
        <position position="231"/>
    </location>
    <ligand>
        <name>ATP</name>
        <dbReference type="ChEBI" id="CHEBI:30616"/>
    </ligand>
</feature>
<dbReference type="InterPro" id="IPR005145">
    <property type="entry name" value="Sua5_C"/>
</dbReference>
<feature type="binding site" evidence="14">
    <location>
        <position position="148"/>
    </location>
    <ligand>
        <name>ATP</name>
        <dbReference type="ChEBI" id="CHEBI:30616"/>
    </ligand>
</feature>
<dbReference type="Gene3D" id="3.90.870.10">
    <property type="entry name" value="DHBP synthase"/>
    <property type="match status" value="1"/>
</dbReference>
<feature type="binding site" evidence="14">
    <location>
        <position position="57"/>
    </location>
    <ligand>
        <name>ATP</name>
        <dbReference type="ChEBI" id="CHEBI:30616"/>
    </ligand>
</feature>
<dbReference type="GO" id="GO:0061710">
    <property type="term" value="F:L-threonylcarbamoyladenylate synthase"/>
    <property type="evidence" value="ECO:0007669"/>
    <property type="project" value="UniProtKB-EC"/>
</dbReference>
<feature type="binding site" evidence="14">
    <location>
        <position position="192"/>
    </location>
    <ligand>
        <name>ATP</name>
        <dbReference type="ChEBI" id="CHEBI:30616"/>
    </ligand>
</feature>
<reference evidence="16 17" key="1">
    <citation type="submission" date="2018-07" db="EMBL/GenBank/DDBJ databases">
        <title>Genome sequences of six Lactobacillus spp. isolated from bumble bee guts.</title>
        <authorList>
            <person name="Motta E.V.S."/>
            <person name="Moran N.A."/>
        </authorList>
    </citation>
    <scope>NUCLEOTIDE SEQUENCE [LARGE SCALE GENOMIC DNA]</scope>
    <source>
        <strain evidence="16 17">LV-8.1</strain>
    </source>
</reference>
<feature type="binding site" evidence="14">
    <location>
        <position position="140"/>
    </location>
    <ligand>
        <name>ATP</name>
        <dbReference type="ChEBI" id="CHEBI:30616"/>
    </ligand>
</feature>
<dbReference type="EMBL" id="QOCS01000009">
    <property type="protein sequence ID" value="RHW46840.1"/>
    <property type="molecule type" value="Genomic_DNA"/>
</dbReference>
<dbReference type="Proteomes" id="UP000284822">
    <property type="component" value="Unassembled WGS sequence"/>
</dbReference>
<comment type="function">
    <text evidence="13">Required for the formation of a threonylcarbamoyl group on adenosine at position 37 (t(6)A37) in tRNAs that read codons beginning with adenine.</text>
</comment>
<dbReference type="EC" id="2.7.7.87" evidence="3 13"/>
<dbReference type="InterPro" id="IPR038385">
    <property type="entry name" value="Sua5/YwlC_C"/>
</dbReference>
<feature type="binding site" evidence="14">
    <location>
        <position position="53"/>
    </location>
    <ligand>
        <name>ATP</name>
        <dbReference type="ChEBI" id="CHEBI:30616"/>
    </ligand>
</feature>
<dbReference type="PIRSF" id="PIRSF004930">
    <property type="entry name" value="Tln_factor_SUA5"/>
    <property type="match status" value="1"/>
</dbReference>
<dbReference type="Pfam" id="PF03481">
    <property type="entry name" value="Sua5_C"/>
    <property type="match status" value="1"/>
</dbReference>
<feature type="domain" description="YrdC-like" evidence="15">
    <location>
        <begin position="8"/>
        <end position="196"/>
    </location>
</feature>
<protein>
    <recommendedName>
        <fullName evidence="4 13">Threonylcarbamoyl-AMP synthase</fullName>
        <shortName evidence="13">TC-AMP synthase</shortName>
        <ecNumber evidence="3 13">2.7.7.87</ecNumber>
    </recommendedName>
    <alternativeName>
        <fullName evidence="11 13">L-threonylcarbamoyladenylate synthase</fullName>
    </alternativeName>
</protein>
<dbReference type="InterPro" id="IPR017945">
    <property type="entry name" value="DHBP_synth_RibB-like_a/b_dom"/>
</dbReference>
<evidence type="ECO:0000256" key="3">
    <source>
        <dbReference type="ARBA" id="ARBA00012584"/>
    </source>
</evidence>
<comment type="caution">
    <text evidence="16">The sequence shown here is derived from an EMBL/GenBank/DDBJ whole genome shotgun (WGS) entry which is preliminary data.</text>
</comment>
<dbReference type="GO" id="GO:0006450">
    <property type="term" value="P:regulation of translational fidelity"/>
    <property type="evidence" value="ECO:0007669"/>
    <property type="project" value="TreeGrafter"/>
</dbReference>
<evidence type="ECO:0000256" key="12">
    <source>
        <dbReference type="ARBA" id="ARBA00048366"/>
    </source>
</evidence>